<protein>
    <submittedName>
        <fullName evidence="1">Uncharacterized protein</fullName>
    </submittedName>
</protein>
<accession>A0A518D9L3</accession>
<dbReference type="AlphaFoldDB" id="A0A518D9L3"/>
<dbReference type="Proteomes" id="UP000317429">
    <property type="component" value="Chromosome"/>
</dbReference>
<evidence type="ECO:0000313" key="2">
    <source>
        <dbReference type="Proteomes" id="UP000317429"/>
    </source>
</evidence>
<evidence type="ECO:0000313" key="1">
    <source>
        <dbReference type="EMBL" id="QDU88171.1"/>
    </source>
</evidence>
<proteinExistence type="predicted"/>
<dbReference type="EMBL" id="CP036291">
    <property type="protein sequence ID" value="QDU88171.1"/>
    <property type="molecule type" value="Genomic_DNA"/>
</dbReference>
<sequence length="90" mass="10352">MEPEHTPNDDHGTSILCRIDDKQVPLYRVMWIGATPHFCGEEDCMREGYYEVRLEQGESVWANLEERDRTIAKLEAWQGGIGPSEDGEAW</sequence>
<name>A0A518D9L3_9BACT</name>
<gene>
    <name evidence="1" type="ORF">Pla175_15420</name>
</gene>
<reference evidence="1 2" key="1">
    <citation type="submission" date="2019-02" db="EMBL/GenBank/DDBJ databases">
        <title>Deep-cultivation of Planctomycetes and their phenomic and genomic characterization uncovers novel biology.</title>
        <authorList>
            <person name="Wiegand S."/>
            <person name="Jogler M."/>
            <person name="Boedeker C."/>
            <person name="Pinto D."/>
            <person name="Vollmers J."/>
            <person name="Rivas-Marin E."/>
            <person name="Kohn T."/>
            <person name="Peeters S.H."/>
            <person name="Heuer A."/>
            <person name="Rast P."/>
            <person name="Oberbeckmann S."/>
            <person name="Bunk B."/>
            <person name="Jeske O."/>
            <person name="Meyerdierks A."/>
            <person name="Storesund J.E."/>
            <person name="Kallscheuer N."/>
            <person name="Luecker S."/>
            <person name="Lage O.M."/>
            <person name="Pohl T."/>
            <person name="Merkel B.J."/>
            <person name="Hornburger P."/>
            <person name="Mueller R.-W."/>
            <person name="Bruemmer F."/>
            <person name="Labrenz M."/>
            <person name="Spormann A.M."/>
            <person name="Op den Camp H."/>
            <person name="Overmann J."/>
            <person name="Amann R."/>
            <person name="Jetten M.S.M."/>
            <person name="Mascher T."/>
            <person name="Medema M.H."/>
            <person name="Devos D.P."/>
            <person name="Kaster A.-K."/>
            <person name="Ovreas L."/>
            <person name="Rohde M."/>
            <person name="Galperin M.Y."/>
            <person name="Jogler C."/>
        </authorList>
    </citation>
    <scope>NUCLEOTIDE SEQUENCE [LARGE SCALE GENOMIC DNA]</scope>
    <source>
        <strain evidence="1 2">Pla175</strain>
    </source>
</reference>
<keyword evidence="2" id="KW-1185">Reference proteome</keyword>
<dbReference type="RefSeq" id="WP_231954257.1">
    <property type="nucleotide sequence ID" value="NZ_CP036291.1"/>
</dbReference>
<organism evidence="1 2">
    <name type="scientific">Pirellulimonas nuda</name>
    <dbReference type="NCBI Taxonomy" id="2528009"/>
    <lineage>
        <taxon>Bacteria</taxon>
        <taxon>Pseudomonadati</taxon>
        <taxon>Planctomycetota</taxon>
        <taxon>Planctomycetia</taxon>
        <taxon>Pirellulales</taxon>
        <taxon>Lacipirellulaceae</taxon>
        <taxon>Pirellulimonas</taxon>
    </lineage>
</organism>
<dbReference type="KEGG" id="pnd:Pla175_15420"/>